<dbReference type="AlphaFoldDB" id="A0A916UEB6"/>
<protein>
    <submittedName>
        <fullName evidence="1">Uncharacterized protein</fullName>
    </submittedName>
</protein>
<reference evidence="1" key="2">
    <citation type="submission" date="2020-09" db="EMBL/GenBank/DDBJ databases">
        <authorList>
            <person name="Sun Q."/>
            <person name="Zhou Y."/>
        </authorList>
    </citation>
    <scope>NUCLEOTIDE SEQUENCE</scope>
    <source>
        <strain evidence="1">CGMCC 1.12919</strain>
    </source>
</reference>
<organism evidence="1 2">
    <name type="scientific">Chelatococcus reniformis</name>
    <dbReference type="NCBI Taxonomy" id="1494448"/>
    <lineage>
        <taxon>Bacteria</taxon>
        <taxon>Pseudomonadati</taxon>
        <taxon>Pseudomonadota</taxon>
        <taxon>Alphaproteobacteria</taxon>
        <taxon>Hyphomicrobiales</taxon>
        <taxon>Chelatococcaceae</taxon>
        <taxon>Chelatococcus</taxon>
    </lineage>
</organism>
<dbReference type="RefSeq" id="WP_188610100.1">
    <property type="nucleotide sequence ID" value="NZ_BMGG01000005.1"/>
</dbReference>
<reference evidence="1" key="1">
    <citation type="journal article" date="2014" name="Int. J. Syst. Evol. Microbiol.">
        <title>Complete genome sequence of Corynebacterium casei LMG S-19264T (=DSM 44701T), isolated from a smear-ripened cheese.</title>
        <authorList>
            <consortium name="US DOE Joint Genome Institute (JGI-PGF)"/>
            <person name="Walter F."/>
            <person name="Albersmeier A."/>
            <person name="Kalinowski J."/>
            <person name="Ruckert C."/>
        </authorList>
    </citation>
    <scope>NUCLEOTIDE SEQUENCE</scope>
    <source>
        <strain evidence="1">CGMCC 1.12919</strain>
    </source>
</reference>
<evidence type="ECO:0000313" key="2">
    <source>
        <dbReference type="Proteomes" id="UP000637002"/>
    </source>
</evidence>
<comment type="caution">
    <text evidence="1">The sequence shown here is derived from an EMBL/GenBank/DDBJ whole genome shotgun (WGS) entry which is preliminary data.</text>
</comment>
<keyword evidence="2" id="KW-1185">Reference proteome</keyword>
<dbReference type="Proteomes" id="UP000637002">
    <property type="component" value="Unassembled WGS sequence"/>
</dbReference>
<name>A0A916UEB6_9HYPH</name>
<evidence type="ECO:0000313" key="1">
    <source>
        <dbReference type="EMBL" id="GGC70479.1"/>
    </source>
</evidence>
<proteinExistence type="predicted"/>
<accession>A0A916UEB6</accession>
<dbReference type="EMBL" id="BMGG01000005">
    <property type="protein sequence ID" value="GGC70479.1"/>
    <property type="molecule type" value="Genomic_DNA"/>
</dbReference>
<gene>
    <name evidence="1" type="ORF">GCM10010994_31260</name>
</gene>
<sequence length="67" mass="6855">MAASSPVTIISITDAAAWSAFWASNQEALTDEVGSEAECIDLARRGELVIGGGAAPLFVVSIETDDG</sequence>